<keyword evidence="8 15" id="KW-0436">Ligase</keyword>
<comment type="cofactor">
    <cofactor evidence="1">
        <name>Mn(2+)</name>
        <dbReference type="ChEBI" id="CHEBI:29035"/>
    </cofactor>
</comment>
<dbReference type="Pfam" id="PF01820">
    <property type="entry name" value="Dala_Dala_lig_N"/>
    <property type="match status" value="1"/>
</dbReference>
<keyword evidence="11 15" id="KW-0133">Cell shape</keyword>
<dbReference type="PROSITE" id="PS00843">
    <property type="entry name" value="DALA_DALA_LIGASE_1"/>
    <property type="match status" value="1"/>
</dbReference>
<feature type="domain" description="ATP-grasp" evidence="17">
    <location>
        <begin position="114"/>
        <end position="318"/>
    </location>
</feature>
<keyword evidence="10 16" id="KW-0067">ATP-binding</keyword>
<dbReference type="PANTHER" id="PTHR23132">
    <property type="entry name" value="D-ALANINE--D-ALANINE LIGASE"/>
    <property type="match status" value="1"/>
</dbReference>
<dbReference type="PIRSF" id="PIRSF039102">
    <property type="entry name" value="Ddl/VanB"/>
    <property type="match status" value="1"/>
</dbReference>
<dbReference type="EC" id="6.3.2.4" evidence="6 15"/>
<dbReference type="NCBIfam" id="NF002378">
    <property type="entry name" value="PRK01372.1"/>
    <property type="match status" value="1"/>
</dbReference>
<dbReference type="SUPFAM" id="SSF56059">
    <property type="entry name" value="Glutathione synthetase ATP-binding domain-like"/>
    <property type="match status" value="1"/>
</dbReference>
<comment type="catalytic activity">
    <reaction evidence="14 15">
        <text>2 D-alanine + ATP = D-alanyl-D-alanine + ADP + phosphate + H(+)</text>
        <dbReference type="Rhea" id="RHEA:11224"/>
        <dbReference type="ChEBI" id="CHEBI:15378"/>
        <dbReference type="ChEBI" id="CHEBI:30616"/>
        <dbReference type="ChEBI" id="CHEBI:43474"/>
        <dbReference type="ChEBI" id="CHEBI:57416"/>
        <dbReference type="ChEBI" id="CHEBI:57822"/>
        <dbReference type="ChEBI" id="CHEBI:456216"/>
        <dbReference type="EC" id="6.3.2.4"/>
    </reaction>
</comment>
<dbReference type="PROSITE" id="PS50975">
    <property type="entry name" value="ATP_GRASP"/>
    <property type="match status" value="1"/>
</dbReference>
<keyword evidence="19" id="KW-1185">Reference proteome</keyword>
<comment type="subcellular location">
    <subcellularLocation>
        <location evidence="4 15">Cytoplasm</location>
    </subcellularLocation>
</comment>
<dbReference type="Proteomes" id="UP000635384">
    <property type="component" value="Unassembled WGS sequence"/>
</dbReference>
<evidence type="ECO:0000313" key="19">
    <source>
        <dbReference type="Proteomes" id="UP000635384"/>
    </source>
</evidence>
<evidence type="ECO:0000256" key="10">
    <source>
        <dbReference type="ARBA" id="ARBA00022840"/>
    </source>
</evidence>
<reference evidence="18 19" key="1">
    <citation type="submission" date="2020-09" db="EMBL/GenBank/DDBJ databases">
        <authorList>
            <person name="Yoon J.-W."/>
        </authorList>
    </citation>
    <scope>NUCLEOTIDE SEQUENCE [LARGE SCALE GENOMIC DNA]</scope>
    <source>
        <strain evidence="18 19">KMU-140</strain>
    </source>
</reference>
<evidence type="ECO:0000313" key="18">
    <source>
        <dbReference type="EMBL" id="MBD2842494.1"/>
    </source>
</evidence>
<proteinExistence type="inferred from homology"/>
<dbReference type="HAMAP" id="MF_00047">
    <property type="entry name" value="Dala_Dala_lig"/>
    <property type="match status" value="1"/>
</dbReference>
<name>A0ABR8KVR0_9SPHN</name>
<dbReference type="InterPro" id="IPR011095">
    <property type="entry name" value="Dala_Dala_lig_C"/>
</dbReference>
<dbReference type="EMBL" id="JACXLC010000001">
    <property type="protein sequence ID" value="MBD2842494.1"/>
    <property type="molecule type" value="Genomic_DNA"/>
</dbReference>
<protein>
    <recommendedName>
        <fullName evidence="6 15">D-alanine--D-alanine ligase</fullName>
        <ecNumber evidence="6 15">6.3.2.4</ecNumber>
    </recommendedName>
    <alternativeName>
        <fullName evidence="15">D-Ala-D-Ala ligase</fullName>
    </alternativeName>
    <alternativeName>
        <fullName evidence="15">D-alanylalanine synthetase</fullName>
    </alternativeName>
</protein>
<dbReference type="NCBIfam" id="TIGR01205">
    <property type="entry name" value="D_ala_D_alaTIGR"/>
    <property type="match status" value="1"/>
</dbReference>
<evidence type="ECO:0000256" key="14">
    <source>
        <dbReference type="ARBA" id="ARBA00047614"/>
    </source>
</evidence>
<dbReference type="Gene3D" id="3.30.470.20">
    <property type="entry name" value="ATP-grasp fold, B domain"/>
    <property type="match status" value="1"/>
</dbReference>
<dbReference type="InterPro" id="IPR011761">
    <property type="entry name" value="ATP-grasp"/>
</dbReference>
<evidence type="ECO:0000256" key="2">
    <source>
        <dbReference type="ARBA" id="ARBA00001946"/>
    </source>
</evidence>
<comment type="similarity">
    <text evidence="5 15">Belongs to the D-alanine--D-alanine ligase family.</text>
</comment>
<evidence type="ECO:0000256" key="7">
    <source>
        <dbReference type="ARBA" id="ARBA00022490"/>
    </source>
</evidence>
<evidence type="ECO:0000256" key="11">
    <source>
        <dbReference type="ARBA" id="ARBA00022960"/>
    </source>
</evidence>
<dbReference type="SUPFAM" id="SSF52440">
    <property type="entry name" value="PreATP-grasp domain"/>
    <property type="match status" value="1"/>
</dbReference>
<dbReference type="GO" id="GO:0016874">
    <property type="term" value="F:ligase activity"/>
    <property type="evidence" value="ECO:0007669"/>
    <property type="project" value="UniProtKB-KW"/>
</dbReference>
<dbReference type="PANTHER" id="PTHR23132:SF23">
    <property type="entry name" value="D-ALANINE--D-ALANINE LIGASE B"/>
    <property type="match status" value="1"/>
</dbReference>
<evidence type="ECO:0000256" key="13">
    <source>
        <dbReference type="ARBA" id="ARBA00023316"/>
    </source>
</evidence>
<evidence type="ECO:0000256" key="16">
    <source>
        <dbReference type="PROSITE-ProRule" id="PRU00409"/>
    </source>
</evidence>
<accession>A0ABR8KVR0</accession>
<organism evidence="18 19">
    <name type="scientific">Erythrobacter rubeus</name>
    <dbReference type="NCBI Taxonomy" id="2760803"/>
    <lineage>
        <taxon>Bacteria</taxon>
        <taxon>Pseudomonadati</taxon>
        <taxon>Pseudomonadota</taxon>
        <taxon>Alphaproteobacteria</taxon>
        <taxon>Sphingomonadales</taxon>
        <taxon>Erythrobacteraceae</taxon>
        <taxon>Erythrobacter/Porphyrobacter group</taxon>
        <taxon>Erythrobacter</taxon>
    </lineage>
</organism>
<evidence type="ECO:0000256" key="4">
    <source>
        <dbReference type="ARBA" id="ARBA00004496"/>
    </source>
</evidence>
<keyword evidence="9 16" id="KW-0547">Nucleotide-binding</keyword>
<dbReference type="InterPro" id="IPR013815">
    <property type="entry name" value="ATP_grasp_subdomain_1"/>
</dbReference>
<keyword evidence="7 15" id="KW-0963">Cytoplasm</keyword>
<evidence type="ECO:0000256" key="1">
    <source>
        <dbReference type="ARBA" id="ARBA00001936"/>
    </source>
</evidence>
<evidence type="ECO:0000256" key="8">
    <source>
        <dbReference type="ARBA" id="ARBA00022598"/>
    </source>
</evidence>
<evidence type="ECO:0000256" key="6">
    <source>
        <dbReference type="ARBA" id="ARBA00012216"/>
    </source>
</evidence>
<dbReference type="Pfam" id="PF07478">
    <property type="entry name" value="Dala_Dala_lig_C"/>
    <property type="match status" value="1"/>
</dbReference>
<dbReference type="Gene3D" id="3.40.50.20">
    <property type="match status" value="1"/>
</dbReference>
<dbReference type="InterPro" id="IPR005905">
    <property type="entry name" value="D_ala_D_ala"/>
</dbReference>
<evidence type="ECO:0000256" key="15">
    <source>
        <dbReference type="HAMAP-Rule" id="MF_00047"/>
    </source>
</evidence>
<evidence type="ECO:0000256" key="9">
    <source>
        <dbReference type="ARBA" id="ARBA00022741"/>
    </source>
</evidence>
<evidence type="ECO:0000259" key="17">
    <source>
        <dbReference type="PROSITE" id="PS50975"/>
    </source>
</evidence>
<gene>
    <name evidence="15" type="primary">ddl</name>
    <name evidence="18" type="ORF">IB285_09520</name>
</gene>
<evidence type="ECO:0000256" key="5">
    <source>
        <dbReference type="ARBA" id="ARBA00010871"/>
    </source>
</evidence>
<sequence>MGNPTGWPTVSTDNPLHIAVLLGGWANEREVSLMSGHGVADALESRGHRVTQIDMDRDVAARIAEAAPDVVFNALHGVPGEDGTVQGMLDLMGIPYTHSGVATSVIAIDKQLTKQALVPHGIPMPGGRIVRSEDLFERDPMPRPYVLKPVNEGSSVGVAIVTEESNAGNPIARDAAGPWQDFSELLAEPFIRGRELTTAVIDSADGPRALGVTELIIDNGFYDFEHKYTEGRTQHVCPANIPAEIARLCEQYAIKAHQVLGCHGTSRTDYRWDDEAGEDGLFVLETNTQPGMTPLSLVPEQAKHTGIDYPQLCEMIVLEALRVHAAKGGHNG</sequence>
<evidence type="ECO:0000256" key="3">
    <source>
        <dbReference type="ARBA" id="ARBA00003921"/>
    </source>
</evidence>
<comment type="function">
    <text evidence="3 15">Cell wall formation.</text>
</comment>
<comment type="pathway">
    <text evidence="15">Cell wall biogenesis; peptidoglycan biosynthesis.</text>
</comment>
<dbReference type="InterPro" id="IPR000291">
    <property type="entry name" value="D-Ala_lig_Van_CS"/>
</dbReference>
<evidence type="ECO:0000256" key="12">
    <source>
        <dbReference type="ARBA" id="ARBA00022984"/>
    </source>
</evidence>
<dbReference type="Gene3D" id="3.30.1490.20">
    <property type="entry name" value="ATP-grasp fold, A domain"/>
    <property type="match status" value="1"/>
</dbReference>
<dbReference type="PROSITE" id="PS00844">
    <property type="entry name" value="DALA_DALA_LIGASE_2"/>
    <property type="match status" value="1"/>
</dbReference>
<comment type="cofactor">
    <cofactor evidence="2">
        <name>Mg(2+)</name>
        <dbReference type="ChEBI" id="CHEBI:18420"/>
    </cofactor>
</comment>
<dbReference type="InterPro" id="IPR011127">
    <property type="entry name" value="Dala_Dala_lig_N"/>
</dbReference>
<comment type="caution">
    <text evidence="18">The sequence shown here is derived from an EMBL/GenBank/DDBJ whole genome shotgun (WGS) entry which is preliminary data.</text>
</comment>
<dbReference type="InterPro" id="IPR016185">
    <property type="entry name" value="PreATP-grasp_dom_sf"/>
</dbReference>
<keyword evidence="13 15" id="KW-0961">Cell wall biogenesis/degradation</keyword>
<keyword evidence="12 15" id="KW-0573">Peptidoglycan synthesis</keyword>